<accession>A0ABV7D567</accession>
<reference evidence="4" key="1">
    <citation type="journal article" date="2019" name="Int. J. Syst. Evol. Microbiol.">
        <title>The Global Catalogue of Microorganisms (GCM) 10K type strain sequencing project: providing services to taxonomists for standard genome sequencing and annotation.</title>
        <authorList>
            <consortium name="The Broad Institute Genomics Platform"/>
            <consortium name="The Broad Institute Genome Sequencing Center for Infectious Disease"/>
            <person name="Wu L."/>
            <person name="Ma J."/>
        </authorList>
    </citation>
    <scope>NUCLEOTIDE SEQUENCE [LARGE SCALE GENOMIC DNA]</scope>
    <source>
        <strain evidence="4">KCTC 62164</strain>
    </source>
</reference>
<dbReference type="InterPro" id="IPR011055">
    <property type="entry name" value="Dup_hybrid_motif"/>
</dbReference>
<keyword evidence="4" id="KW-1185">Reference proteome</keyword>
<keyword evidence="3" id="KW-0378">Hydrolase</keyword>
<proteinExistence type="predicted"/>
<dbReference type="EC" id="3.4.24.-" evidence="3"/>
<evidence type="ECO:0000259" key="2">
    <source>
        <dbReference type="Pfam" id="PF01551"/>
    </source>
</evidence>
<dbReference type="Proteomes" id="UP001595444">
    <property type="component" value="Unassembled WGS sequence"/>
</dbReference>
<dbReference type="RefSeq" id="WP_194214629.1">
    <property type="nucleotide sequence ID" value="NZ_CP061205.1"/>
</dbReference>
<sequence length="335" mass="36645">MRISHLLIAFFVFAGLEAAQAQNTSDAPLLQFPLACTLGETCWTARYNDREPGPSFTDFTCGSRTQNRHYGTDFALRDLGAMRTGVKVLAAAEGVVKAVRSTEPDISIKEQNPDDINGKECGNGVVIEHSGNWTTQYCHMKQNSIRVAPGDTVSAGDPLGEVGLSGNTEYPHMHLTVRRGKNRVDPFDGQEIASACTADTTDDNPLWASPVAYEEMALVYVSLKAQPPTGETRWEPEPSALSSESPALIVTGRAFGAQKGDRWLLRILKPGGSVFYEHTLTLDRDRQFQLQYAGKKRPSGGFTPGIWTGEVVVLRQHSDGTVKRFQQATSITISR</sequence>
<name>A0ABV7D567_9PROT</name>
<dbReference type="GO" id="GO:0016787">
    <property type="term" value="F:hydrolase activity"/>
    <property type="evidence" value="ECO:0007669"/>
    <property type="project" value="UniProtKB-KW"/>
</dbReference>
<dbReference type="SUPFAM" id="SSF51261">
    <property type="entry name" value="Duplicated hybrid motif"/>
    <property type="match status" value="1"/>
</dbReference>
<feature type="domain" description="M23ase beta-sheet core" evidence="2">
    <location>
        <begin position="68"/>
        <end position="186"/>
    </location>
</feature>
<feature type="chain" id="PRO_5045416170" evidence="1">
    <location>
        <begin position="22"/>
        <end position="335"/>
    </location>
</feature>
<keyword evidence="1" id="KW-0732">Signal</keyword>
<dbReference type="CDD" id="cd12797">
    <property type="entry name" value="M23_peptidase"/>
    <property type="match status" value="1"/>
</dbReference>
<dbReference type="Gene3D" id="2.70.70.10">
    <property type="entry name" value="Glucose Permease (Domain IIA)"/>
    <property type="match status" value="1"/>
</dbReference>
<dbReference type="EMBL" id="JBHRSL010000007">
    <property type="protein sequence ID" value="MFC3052072.1"/>
    <property type="molecule type" value="Genomic_DNA"/>
</dbReference>
<comment type="caution">
    <text evidence="3">The sequence shown here is derived from an EMBL/GenBank/DDBJ whole genome shotgun (WGS) entry which is preliminary data.</text>
</comment>
<dbReference type="InterPro" id="IPR016047">
    <property type="entry name" value="M23ase_b-sheet_dom"/>
</dbReference>
<dbReference type="InterPro" id="IPR050570">
    <property type="entry name" value="Cell_wall_metabolism_enzyme"/>
</dbReference>
<evidence type="ECO:0000313" key="4">
    <source>
        <dbReference type="Proteomes" id="UP001595444"/>
    </source>
</evidence>
<gene>
    <name evidence="3" type="ORF">ACFOKA_09150</name>
</gene>
<evidence type="ECO:0000256" key="1">
    <source>
        <dbReference type="SAM" id="SignalP"/>
    </source>
</evidence>
<dbReference type="Pfam" id="PF01551">
    <property type="entry name" value="Peptidase_M23"/>
    <property type="match status" value="1"/>
</dbReference>
<protein>
    <submittedName>
        <fullName evidence="3">M23 family metallopeptidase</fullName>
        <ecNumber evidence="3">3.4.24.-</ecNumber>
    </submittedName>
</protein>
<evidence type="ECO:0000313" key="3">
    <source>
        <dbReference type="EMBL" id="MFC3052072.1"/>
    </source>
</evidence>
<dbReference type="PANTHER" id="PTHR21666:SF270">
    <property type="entry name" value="MUREIN HYDROLASE ACTIVATOR ENVC"/>
    <property type="match status" value="1"/>
</dbReference>
<organism evidence="3 4">
    <name type="scientific">Kordiimonas pumila</name>
    <dbReference type="NCBI Taxonomy" id="2161677"/>
    <lineage>
        <taxon>Bacteria</taxon>
        <taxon>Pseudomonadati</taxon>
        <taxon>Pseudomonadota</taxon>
        <taxon>Alphaproteobacteria</taxon>
        <taxon>Kordiimonadales</taxon>
        <taxon>Kordiimonadaceae</taxon>
        <taxon>Kordiimonas</taxon>
    </lineage>
</organism>
<feature type="signal peptide" evidence="1">
    <location>
        <begin position="1"/>
        <end position="21"/>
    </location>
</feature>
<dbReference type="PANTHER" id="PTHR21666">
    <property type="entry name" value="PEPTIDASE-RELATED"/>
    <property type="match status" value="1"/>
</dbReference>